<evidence type="ECO:0000313" key="3">
    <source>
        <dbReference type="Proteomes" id="UP000030765"/>
    </source>
</evidence>
<dbReference type="Proteomes" id="UP000030765">
    <property type="component" value="Unassembled WGS sequence"/>
</dbReference>
<keyword evidence="1" id="KW-0176">Collagen</keyword>
<dbReference type="AlphaFoldDB" id="A0A084VI77"/>
<evidence type="ECO:0000313" key="1">
    <source>
        <dbReference type="EMBL" id="KFB37671.1"/>
    </source>
</evidence>
<proteinExistence type="predicted"/>
<dbReference type="EMBL" id="KE524853">
    <property type="protein sequence ID" value="KFB37671.1"/>
    <property type="molecule type" value="Genomic_DNA"/>
</dbReference>
<evidence type="ECO:0000313" key="2">
    <source>
        <dbReference type="EnsemblMetazoa" id="ASIC004919-PA"/>
    </source>
</evidence>
<dbReference type="EMBL" id="ATLV01013324">
    <property type="status" value="NOT_ANNOTATED_CDS"/>
    <property type="molecule type" value="Genomic_DNA"/>
</dbReference>
<accession>A0A084VI77</accession>
<reference evidence="2" key="2">
    <citation type="submission" date="2020-05" db="UniProtKB">
        <authorList>
            <consortium name="EnsemblMetazoa"/>
        </authorList>
    </citation>
    <scope>IDENTIFICATION</scope>
</reference>
<dbReference type="EnsemblMetazoa" id="ASIC004919-RA">
    <property type="protein sequence ID" value="ASIC004919-PA"/>
    <property type="gene ID" value="ASIC004919"/>
</dbReference>
<name>A0A084VI77_ANOSI</name>
<protein>
    <submittedName>
        <fullName evidence="1 2">Collagen-binding protein</fullName>
    </submittedName>
</protein>
<sequence length="97" mass="10609">MVSILDYGTKSGHVDRVFPPRRSPTKVGLPLSFFSSSTEATLWSDGDTHNGNPISPKVPDAIEQRVNDVSVLRKPAAFGLVSSRKGKERGTNREEEV</sequence>
<dbReference type="VEuPathDB" id="VectorBase:ASIC004919"/>
<reference evidence="1 3" key="1">
    <citation type="journal article" date="2014" name="BMC Genomics">
        <title>Genome sequence of Anopheles sinensis provides insight into genetics basis of mosquito competence for malaria parasites.</title>
        <authorList>
            <person name="Zhou D."/>
            <person name="Zhang D."/>
            <person name="Ding G."/>
            <person name="Shi L."/>
            <person name="Hou Q."/>
            <person name="Ye Y."/>
            <person name="Xu Y."/>
            <person name="Zhou H."/>
            <person name="Xiong C."/>
            <person name="Li S."/>
            <person name="Yu J."/>
            <person name="Hong S."/>
            <person name="Yu X."/>
            <person name="Zou P."/>
            <person name="Chen C."/>
            <person name="Chang X."/>
            <person name="Wang W."/>
            <person name="Lv Y."/>
            <person name="Sun Y."/>
            <person name="Ma L."/>
            <person name="Shen B."/>
            <person name="Zhu C."/>
        </authorList>
    </citation>
    <scope>NUCLEOTIDE SEQUENCE [LARGE SCALE GENOMIC DNA]</scope>
</reference>
<keyword evidence="3" id="KW-1185">Reference proteome</keyword>
<gene>
    <name evidence="1" type="ORF">ZHAS_00004919</name>
</gene>
<organism evidence="1">
    <name type="scientific">Anopheles sinensis</name>
    <name type="common">Mosquito</name>
    <dbReference type="NCBI Taxonomy" id="74873"/>
    <lineage>
        <taxon>Eukaryota</taxon>
        <taxon>Metazoa</taxon>
        <taxon>Ecdysozoa</taxon>
        <taxon>Arthropoda</taxon>
        <taxon>Hexapoda</taxon>
        <taxon>Insecta</taxon>
        <taxon>Pterygota</taxon>
        <taxon>Neoptera</taxon>
        <taxon>Endopterygota</taxon>
        <taxon>Diptera</taxon>
        <taxon>Nematocera</taxon>
        <taxon>Culicoidea</taxon>
        <taxon>Culicidae</taxon>
        <taxon>Anophelinae</taxon>
        <taxon>Anopheles</taxon>
    </lineage>
</organism>
<dbReference type="GO" id="GO:0005581">
    <property type="term" value="C:collagen trimer"/>
    <property type="evidence" value="ECO:0007669"/>
    <property type="project" value="UniProtKB-KW"/>
</dbReference>